<dbReference type="InterPro" id="IPR000073">
    <property type="entry name" value="AB_hydrolase_1"/>
</dbReference>
<dbReference type="PRINTS" id="PR00412">
    <property type="entry name" value="EPOXHYDRLASE"/>
</dbReference>
<sequence length="267" mass="28708">MRVKSKEIELAYDEIGTGPAVLLIHGFPLNRQMWQPQLNAVAQAGFRAIAFDLPGFGESELPSATPTIDSFADYTVGLMEALGIEKAAIAGMSMGGYILQNLLERYPQRIAAACFIATKSAADDEAGKARRTALATEAERLGSNPITKLFAELLFAPDTVETNPHLVAQVISWMRATDPKAVAGGLLAMRDRKDYTPLLPGFQQPTAFIGGAEDRAGSPHSGEVFQKGLPDCLGITVIEKAGHMVNMERPDVFNRALIAFLHGANLV</sequence>
<feature type="domain" description="AB hydrolase-1" evidence="1">
    <location>
        <begin position="19"/>
        <end position="250"/>
    </location>
</feature>
<evidence type="ECO:0000313" key="2">
    <source>
        <dbReference type="EMBL" id="MBJ6726498.1"/>
    </source>
</evidence>
<comment type="caution">
    <text evidence="2">The sequence shown here is derived from an EMBL/GenBank/DDBJ whole genome shotgun (WGS) entry which is preliminary data.</text>
</comment>
<dbReference type="Gene3D" id="3.40.50.1820">
    <property type="entry name" value="alpha/beta hydrolase"/>
    <property type="match status" value="1"/>
</dbReference>
<keyword evidence="3" id="KW-1185">Reference proteome</keyword>
<name>A0A8J7M0R9_9BACT</name>
<protein>
    <submittedName>
        <fullName evidence="2">Alpha/beta hydrolase</fullName>
    </submittedName>
</protein>
<dbReference type="InterPro" id="IPR050266">
    <property type="entry name" value="AB_hydrolase_sf"/>
</dbReference>
<dbReference type="PANTHER" id="PTHR43798">
    <property type="entry name" value="MONOACYLGLYCEROL LIPASE"/>
    <property type="match status" value="1"/>
</dbReference>
<accession>A0A8J7M0R9</accession>
<dbReference type="RefSeq" id="WP_199385412.1">
    <property type="nucleotide sequence ID" value="NZ_JAEMHM010000014.1"/>
</dbReference>
<organism evidence="2 3">
    <name type="scientific">Geomesophilobacter sediminis</name>
    <dbReference type="NCBI Taxonomy" id="2798584"/>
    <lineage>
        <taxon>Bacteria</taxon>
        <taxon>Pseudomonadati</taxon>
        <taxon>Thermodesulfobacteriota</taxon>
        <taxon>Desulfuromonadia</taxon>
        <taxon>Geobacterales</taxon>
        <taxon>Geobacteraceae</taxon>
        <taxon>Geomesophilobacter</taxon>
    </lineage>
</organism>
<dbReference type="GO" id="GO:0016787">
    <property type="term" value="F:hydrolase activity"/>
    <property type="evidence" value="ECO:0007669"/>
    <property type="project" value="UniProtKB-KW"/>
</dbReference>
<evidence type="ECO:0000313" key="3">
    <source>
        <dbReference type="Proteomes" id="UP000636888"/>
    </source>
</evidence>
<dbReference type="InterPro" id="IPR029058">
    <property type="entry name" value="AB_hydrolase_fold"/>
</dbReference>
<dbReference type="SUPFAM" id="SSF53474">
    <property type="entry name" value="alpha/beta-Hydrolases"/>
    <property type="match status" value="1"/>
</dbReference>
<reference evidence="2" key="1">
    <citation type="submission" date="2020-12" db="EMBL/GenBank/DDBJ databases">
        <title>Geomonas sp. Red875, isolated from river sediment.</title>
        <authorList>
            <person name="Xu Z."/>
            <person name="Zhang Z."/>
            <person name="Masuda Y."/>
            <person name="Itoh H."/>
            <person name="Senoo K."/>
        </authorList>
    </citation>
    <scope>NUCLEOTIDE SEQUENCE</scope>
    <source>
        <strain evidence="2">Red875</strain>
    </source>
</reference>
<dbReference type="PRINTS" id="PR00111">
    <property type="entry name" value="ABHYDROLASE"/>
</dbReference>
<dbReference type="Proteomes" id="UP000636888">
    <property type="component" value="Unassembled WGS sequence"/>
</dbReference>
<evidence type="ECO:0000259" key="1">
    <source>
        <dbReference type="Pfam" id="PF00561"/>
    </source>
</evidence>
<dbReference type="InterPro" id="IPR000639">
    <property type="entry name" value="Epox_hydrolase-like"/>
</dbReference>
<keyword evidence="2" id="KW-0378">Hydrolase</keyword>
<dbReference type="Pfam" id="PF00561">
    <property type="entry name" value="Abhydrolase_1"/>
    <property type="match status" value="1"/>
</dbReference>
<proteinExistence type="predicted"/>
<gene>
    <name evidence="2" type="ORF">JFN93_17440</name>
</gene>
<dbReference type="EMBL" id="JAEMHM010000014">
    <property type="protein sequence ID" value="MBJ6726498.1"/>
    <property type="molecule type" value="Genomic_DNA"/>
</dbReference>
<dbReference type="AlphaFoldDB" id="A0A8J7M0R9"/>